<dbReference type="EMBL" id="FPAB01000004">
    <property type="protein sequence ID" value="SFS86847.1"/>
    <property type="molecule type" value="Genomic_DNA"/>
</dbReference>
<dbReference type="InterPro" id="IPR024747">
    <property type="entry name" value="Pyridox_Oxase-rel"/>
</dbReference>
<dbReference type="PANTHER" id="PTHR34071:SF2">
    <property type="entry name" value="FLAVIN-NUCLEOTIDE-BINDING PROTEIN"/>
    <property type="match status" value="1"/>
</dbReference>
<protein>
    <submittedName>
        <fullName evidence="1">Uncharacterized protein</fullName>
    </submittedName>
</protein>
<reference evidence="2" key="1">
    <citation type="submission" date="2016-10" db="EMBL/GenBank/DDBJ databases">
        <authorList>
            <person name="Varghese N."/>
            <person name="Submissions S."/>
        </authorList>
    </citation>
    <scope>NUCLEOTIDE SEQUENCE [LARGE SCALE GENOMIC DNA]</scope>
    <source>
        <strain evidence="2">CGMCC 4.7047</strain>
    </source>
</reference>
<dbReference type="RefSeq" id="WP_175542982.1">
    <property type="nucleotide sequence ID" value="NZ_FPAB01000004.1"/>
</dbReference>
<dbReference type="AlphaFoldDB" id="A0A1I6TCT7"/>
<accession>A0A1I6TCT7</accession>
<gene>
    <name evidence="1" type="ORF">SAMN05444716_104545</name>
</gene>
<evidence type="ECO:0000313" key="2">
    <source>
        <dbReference type="Proteomes" id="UP000198873"/>
    </source>
</evidence>
<dbReference type="InterPro" id="IPR012349">
    <property type="entry name" value="Split_barrel_FMN-bd"/>
</dbReference>
<name>A0A1I6TCT7_9ACTN</name>
<dbReference type="SUPFAM" id="SSF50475">
    <property type="entry name" value="FMN-binding split barrel"/>
    <property type="match status" value="1"/>
</dbReference>
<dbReference type="PANTHER" id="PTHR34071">
    <property type="entry name" value="5-NITROIMIDAZOLE ANTIBIOTICS RESISTANCE PROTEIN, NIMA-FAMILY-RELATED PROTEIN-RELATED"/>
    <property type="match status" value="1"/>
</dbReference>
<dbReference type="Gene3D" id="2.30.110.10">
    <property type="entry name" value="Electron Transport, Fmn-binding Protein, Chain A"/>
    <property type="match status" value="1"/>
</dbReference>
<organism evidence="1 2">
    <name type="scientific">Streptomyces harbinensis</name>
    <dbReference type="NCBI Taxonomy" id="1176198"/>
    <lineage>
        <taxon>Bacteria</taxon>
        <taxon>Bacillati</taxon>
        <taxon>Actinomycetota</taxon>
        <taxon>Actinomycetes</taxon>
        <taxon>Kitasatosporales</taxon>
        <taxon>Streptomycetaceae</taxon>
        <taxon>Streptomyces</taxon>
    </lineage>
</organism>
<dbReference type="Pfam" id="PF12900">
    <property type="entry name" value="Pyridox_ox_2"/>
    <property type="match status" value="1"/>
</dbReference>
<dbReference type="Proteomes" id="UP000198873">
    <property type="component" value="Unassembled WGS sequence"/>
</dbReference>
<evidence type="ECO:0000313" key="1">
    <source>
        <dbReference type="EMBL" id="SFS86847.1"/>
    </source>
</evidence>
<keyword evidence="2" id="KW-1185">Reference proteome</keyword>
<proteinExistence type="predicted"/>
<sequence>MSQESDSGQPSFTATVINKRGDLTCSADARKPILKAGFVCSVAYSEVVTPGDTSSVKPRCVPMVYGYHEEAGEPVIYLHGSTYWPPDTKRLPSLRRLWTETGVPVCVTVTSVNGLVVGRAAISTSLNYSSVVVNGIAKKVRPEDRMKAFEALTEQIIPGRWGEIHPLTDSELNTDGKGSPDVGVLAISLAAPTEVCAKTHRICNPEHEQDSWGLDAYWAGVVPLLHTYGTPQPDARSANLHTPVPESVLALIARHRQQ</sequence>